<dbReference type="EMBL" id="JAKNAX010000015">
    <property type="protein sequence ID" value="MDE1346311.1"/>
    <property type="molecule type" value="Genomic_DNA"/>
</dbReference>
<protein>
    <submittedName>
        <fullName evidence="2">Type III secretion system apparatus protein VscT2</fullName>
    </submittedName>
</protein>
<dbReference type="CDD" id="cd21871">
    <property type="entry name" value="VscT2"/>
    <property type="match status" value="1"/>
</dbReference>
<feature type="transmembrane region" description="Helical" evidence="1">
    <location>
        <begin position="190"/>
        <end position="211"/>
    </location>
</feature>
<dbReference type="EMBL" id="CP118712">
    <property type="protein sequence ID" value="WGK86943.1"/>
    <property type="molecule type" value="Genomic_DNA"/>
</dbReference>
<evidence type="ECO:0000256" key="1">
    <source>
        <dbReference type="SAM" id="Phobius"/>
    </source>
</evidence>
<dbReference type="Proteomes" id="UP001140978">
    <property type="component" value="Unassembled WGS sequence"/>
</dbReference>
<dbReference type="RefSeq" id="WP_171981737.1">
    <property type="nucleotide sequence ID" value="NZ_CALYLG010000380.1"/>
</dbReference>
<keyword evidence="1" id="KW-1133">Transmembrane helix</keyword>
<keyword evidence="1" id="KW-0472">Membrane</keyword>
<accession>A0A9X4FDV1</accession>
<proteinExistence type="predicted"/>
<evidence type="ECO:0000313" key="2">
    <source>
        <dbReference type="EMBL" id="MDE1346311.1"/>
    </source>
</evidence>
<feature type="transmembrane region" description="Helical" evidence="1">
    <location>
        <begin position="165"/>
        <end position="183"/>
    </location>
</feature>
<dbReference type="AlphaFoldDB" id="A0A9X4FDV1"/>
<feature type="transmembrane region" description="Helical" evidence="1">
    <location>
        <begin position="56"/>
        <end position="89"/>
    </location>
</feature>
<gene>
    <name evidence="2" type="ORF">L9X51_07710</name>
    <name evidence="3" type="ORF">PYE67_18560</name>
</gene>
<reference evidence="2 5" key="1">
    <citation type="submission" date="2022-02" db="EMBL/GenBank/DDBJ databases">
        <title>Emergence and expansion in Europe of a Vibrio aestuarianus clonal complex pathogenic for oysters.</title>
        <authorList>
            <person name="Mesnil A."/>
            <person name="Travers M.-A."/>
        </authorList>
    </citation>
    <scope>NUCLEOTIDE SEQUENCE</scope>
    <source>
        <strain evidence="2">19_064_15T1</strain>
        <strain evidence="3 5">U17</strain>
    </source>
</reference>
<sequence length="227" mass="26150">MAQLLFPNWMLFAGVYLFLKIYSPTRLYLDNIACLAIATVFAIFLEHTHLKQVPNFIWVVSVVIFAFFSSVPYWVSGTVGSVIQQMLLLNEQSVQDRRFTDESEALAKMSSLLFLMCALESGTVFYPILDLINKSFESQLEIGFEDLFFLIVDSLKMMVIVSGKYMILMLTITACCGYIDLFFKKASLSLFVTPNLKAIVVVLLLNLWFFHDQFYVFKQMMEKMGYE</sequence>
<dbReference type="InterPro" id="IPR059196">
    <property type="entry name" value="VscT2-like"/>
</dbReference>
<evidence type="ECO:0000313" key="4">
    <source>
        <dbReference type="Proteomes" id="UP001140978"/>
    </source>
</evidence>
<dbReference type="Proteomes" id="UP001241226">
    <property type="component" value="Chromosome 2"/>
</dbReference>
<evidence type="ECO:0000313" key="3">
    <source>
        <dbReference type="EMBL" id="WGK86943.1"/>
    </source>
</evidence>
<feature type="transmembrane region" description="Helical" evidence="1">
    <location>
        <begin position="6"/>
        <end position="22"/>
    </location>
</feature>
<evidence type="ECO:0000313" key="5">
    <source>
        <dbReference type="Proteomes" id="UP001241226"/>
    </source>
</evidence>
<organism evidence="2 4">
    <name type="scientific">Vibrio aestuarianus</name>
    <dbReference type="NCBI Taxonomy" id="28171"/>
    <lineage>
        <taxon>Bacteria</taxon>
        <taxon>Pseudomonadati</taxon>
        <taxon>Pseudomonadota</taxon>
        <taxon>Gammaproteobacteria</taxon>
        <taxon>Vibrionales</taxon>
        <taxon>Vibrionaceae</taxon>
        <taxon>Vibrio</taxon>
    </lineage>
</organism>
<name>A0A9X4FDV1_9VIBR</name>
<keyword evidence="1" id="KW-0812">Transmembrane</keyword>
<feature type="transmembrane region" description="Helical" evidence="1">
    <location>
        <begin position="27"/>
        <end position="44"/>
    </location>
</feature>